<evidence type="ECO:0000313" key="3">
    <source>
        <dbReference type="Proteomes" id="UP000217790"/>
    </source>
</evidence>
<name>A0A2H3EGF5_ARMGA</name>
<proteinExistence type="predicted"/>
<dbReference type="InParanoid" id="A0A2H3EGF5"/>
<gene>
    <name evidence="2" type="ORF">ARMGADRAFT_1006432</name>
</gene>
<protein>
    <submittedName>
        <fullName evidence="2">Uncharacterized protein</fullName>
    </submittedName>
</protein>
<evidence type="ECO:0000256" key="1">
    <source>
        <dbReference type="SAM" id="MobiDB-lite"/>
    </source>
</evidence>
<evidence type="ECO:0000313" key="2">
    <source>
        <dbReference type="EMBL" id="PBL00188.1"/>
    </source>
</evidence>
<keyword evidence="3" id="KW-1185">Reference proteome</keyword>
<dbReference type="EMBL" id="KZ293646">
    <property type="protein sequence ID" value="PBL00188.1"/>
    <property type="molecule type" value="Genomic_DNA"/>
</dbReference>
<reference evidence="3" key="1">
    <citation type="journal article" date="2017" name="Nat. Ecol. Evol.">
        <title>Genome expansion and lineage-specific genetic innovations in the forest pathogenic fungi Armillaria.</title>
        <authorList>
            <person name="Sipos G."/>
            <person name="Prasanna A.N."/>
            <person name="Walter M.C."/>
            <person name="O'Connor E."/>
            <person name="Balint B."/>
            <person name="Krizsan K."/>
            <person name="Kiss B."/>
            <person name="Hess J."/>
            <person name="Varga T."/>
            <person name="Slot J."/>
            <person name="Riley R."/>
            <person name="Boka B."/>
            <person name="Rigling D."/>
            <person name="Barry K."/>
            <person name="Lee J."/>
            <person name="Mihaltcheva S."/>
            <person name="LaButti K."/>
            <person name="Lipzen A."/>
            <person name="Waldron R."/>
            <person name="Moloney N.M."/>
            <person name="Sperisen C."/>
            <person name="Kredics L."/>
            <person name="Vagvoelgyi C."/>
            <person name="Patrignani A."/>
            <person name="Fitzpatrick D."/>
            <person name="Nagy I."/>
            <person name="Doyle S."/>
            <person name="Anderson J.B."/>
            <person name="Grigoriev I.V."/>
            <person name="Gueldener U."/>
            <person name="Muensterkoetter M."/>
            <person name="Nagy L.G."/>
        </authorList>
    </citation>
    <scope>NUCLEOTIDE SEQUENCE [LARGE SCALE GENOMIC DNA]</scope>
    <source>
        <strain evidence="3">Ar21-2</strain>
    </source>
</reference>
<organism evidence="2 3">
    <name type="scientific">Armillaria gallica</name>
    <name type="common">Bulbous honey fungus</name>
    <name type="synonym">Armillaria bulbosa</name>
    <dbReference type="NCBI Taxonomy" id="47427"/>
    <lineage>
        <taxon>Eukaryota</taxon>
        <taxon>Fungi</taxon>
        <taxon>Dikarya</taxon>
        <taxon>Basidiomycota</taxon>
        <taxon>Agaricomycotina</taxon>
        <taxon>Agaricomycetes</taxon>
        <taxon>Agaricomycetidae</taxon>
        <taxon>Agaricales</taxon>
        <taxon>Marasmiineae</taxon>
        <taxon>Physalacriaceae</taxon>
        <taxon>Armillaria</taxon>
    </lineage>
</organism>
<feature type="compositionally biased region" description="Basic and acidic residues" evidence="1">
    <location>
        <begin position="89"/>
        <end position="102"/>
    </location>
</feature>
<feature type="compositionally biased region" description="Polar residues" evidence="1">
    <location>
        <begin position="73"/>
        <end position="85"/>
    </location>
</feature>
<dbReference type="Proteomes" id="UP000217790">
    <property type="component" value="Unassembled WGS sequence"/>
</dbReference>
<dbReference type="AlphaFoldDB" id="A0A2H3EGF5"/>
<feature type="region of interest" description="Disordered" evidence="1">
    <location>
        <begin position="67"/>
        <end position="102"/>
    </location>
</feature>
<sequence>MNLTVSDLSTCLLSRRCFPPCRPASTALGDVPPSQLQDDLHSCQTSISSDSCFRSLPPPAHFHPSDACHPARTNPTHTQLKTYETSAGHPREPAKIVLRRDP</sequence>
<accession>A0A2H3EGF5</accession>